<dbReference type="PROSITE" id="PS51257">
    <property type="entry name" value="PROKAR_LIPOPROTEIN"/>
    <property type="match status" value="1"/>
</dbReference>
<dbReference type="AlphaFoldDB" id="A0A0W8G216"/>
<comment type="caution">
    <text evidence="1">The sequence shown here is derived from an EMBL/GenBank/DDBJ whole genome shotgun (WGS) entry which is preliminary data.</text>
</comment>
<name>A0A0W8G216_9ZZZZ</name>
<proteinExistence type="predicted"/>
<evidence type="ECO:0008006" key="2">
    <source>
        <dbReference type="Google" id="ProtNLM"/>
    </source>
</evidence>
<gene>
    <name evidence="1" type="ORF">ASZ90_003084</name>
</gene>
<evidence type="ECO:0000313" key="1">
    <source>
        <dbReference type="EMBL" id="KUG27068.1"/>
    </source>
</evidence>
<sequence>MKRYLKILILPLILIIFLSCEDERTPEKIFYATEINQLTEKTIDINIGITFRAPNNWDLRSSEISKRVERSKGIIGEFVYNPSYIFFDDSTTSVLNLGKVIPPDSLLGREDVLNIYSQILVSKHANELEYEVDQFAKDGIKFTQFSIDQGSIISKRLIFQNKFQDIIQFEFTSKATLFNSEYEKIKQSIGSITLL</sequence>
<reference evidence="1" key="1">
    <citation type="journal article" date="2015" name="Proc. Natl. Acad. Sci. U.S.A.">
        <title>Networks of energetic and metabolic interactions define dynamics in microbial communities.</title>
        <authorList>
            <person name="Embree M."/>
            <person name="Liu J.K."/>
            <person name="Al-Bassam M.M."/>
            <person name="Zengler K."/>
        </authorList>
    </citation>
    <scope>NUCLEOTIDE SEQUENCE</scope>
</reference>
<organism evidence="1">
    <name type="scientific">hydrocarbon metagenome</name>
    <dbReference type="NCBI Taxonomy" id="938273"/>
    <lineage>
        <taxon>unclassified sequences</taxon>
        <taxon>metagenomes</taxon>
        <taxon>ecological metagenomes</taxon>
    </lineage>
</organism>
<dbReference type="EMBL" id="LNQE01000365">
    <property type="protein sequence ID" value="KUG27068.1"/>
    <property type="molecule type" value="Genomic_DNA"/>
</dbReference>
<accession>A0A0W8G216</accession>
<protein>
    <recommendedName>
        <fullName evidence="2">Lipoprotein</fullName>
    </recommendedName>
</protein>